<proteinExistence type="predicted"/>
<dbReference type="Proteomes" id="UP000612855">
    <property type="component" value="Unassembled WGS sequence"/>
</dbReference>
<evidence type="ECO:0000313" key="2">
    <source>
        <dbReference type="EMBL" id="GGE53357.1"/>
    </source>
</evidence>
<keyword evidence="3" id="KW-1185">Reference proteome</keyword>
<dbReference type="EMBL" id="BMFJ01000007">
    <property type="protein sequence ID" value="GGE53357.1"/>
    <property type="molecule type" value="Genomic_DNA"/>
</dbReference>
<protein>
    <recommendedName>
        <fullName evidence="4">6-hydroxynicotinate reductase</fullName>
    </recommendedName>
</protein>
<comment type="caution">
    <text evidence="2">The sequence shown here is derived from an EMBL/GenBank/DDBJ whole genome shotgun (WGS) entry which is preliminary data.</text>
</comment>
<sequence length="502" mass="53453">MTDAAPRTDRPEKIRCDACPVMCYIAEGRAGACDRYANEGGELVRLDPLTILENREGVDLVPFLDREWDGDLVSGEDTFITAVGSGTTYPDYKPAPFIVASKAQDVDMITVVTEGIFSYCGAKVKIDTDRHLGTENAPVRADGEVIGHVTTSEYGSQMLSLGGVQHLTGGSKKEGRVTCASLLALCNGETVAMTIDGGAEIEITAGRAPVVNGQPEQRMRVGCGSATVGMFAAQWKGLVDEVVVVDDHITGVMSEHQAGKVIGWEPSGIRIKGRRSTPGRYFQVADPGTGWGGTNLTDPLTILDSWQEAKGARPGLSLLMVSTTGEHAAYYELNDDLVPVQMEMPARLLPSVARIEENCEPSLASVLFMAGAGGSLRSGVTENPVSLTRSVQSRLTRVTCGGAPVFMWPGGGITFMADVTQMPKNAFGYVPTPALVAPIEFTMTAADYAALGGHMDYVMPLADALKGMKGRQNDHRLSGRRSETRKPGAPWPVAKAPKEDAS</sequence>
<evidence type="ECO:0008006" key="4">
    <source>
        <dbReference type="Google" id="ProtNLM"/>
    </source>
</evidence>
<gene>
    <name evidence="2" type="ORF">GCM10011360_45210</name>
</gene>
<organism evidence="2 3">
    <name type="scientific">Primorskyibacter flagellatus</name>
    <dbReference type="NCBI Taxonomy" id="1387277"/>
    <lineage>
        <taxon>Bacteria</taxon>
        <taxon>Pseudomonadati</taxon>
        <taxon>Pseudomonadota</taxon>
        <taxon>Alphaproteobacteria</taxon>
        <taxon>Rhodobacterales</taxon>
        <taxon>Roseobacteraceae</taxon>
        <taxon>Primorskyibacter</taxon>
    </lineage>
</organism>
<feature type="compositionally biased region" description="Basic and acidic residues" evidence="1">
    <location>
        <begin position="471"/>
        <end position="486"/>
    </location>
</feature>
<evidence type="ECO:0000256" key="1">
    <source>
        <dbReference type="SAM" id="MobiDB-lite"/>
    </source>
</evidence>
<accession>A0A917AHH6</accession>
<feature type="region of interest" description="Disordered" evidence="1">
    <location>
        <begin position="469"/>
        <end position="502"/>
    </location>
</feature>
<dbReference type="AlphaFoldDB" id="A0A917AHH6"/>
<evidence type="ECO:0000313" key="3">
    <source>
        <dbReference type="Proteomes" id="UP000612855"/>
    </source>
</evidence>
<name>A0A917AHH6_9RHOB</name>
<reference evidence="3" key="1">
    <citation type="journal article" date="2019" name="Int. J. Syst. Evol. Microbiol.">
        <title>The Global Catalogue of Microorganisms (GCM) 10K type strain sequencing project: providing services to taxonomists for standard genome sequencing and annotation.</title>
        <authorList>
            <consortium name="The Broad Institute Genomics Platform"/>
            <consortium name="The Broad Institute Genome Sequencing Center for Infectious Disease"/>
            <person name="Wu L."/>
            <person name="Ma J."/>
        </authorList>
    </citation>
    <scope>NUCLEOTIDE SEQUENCE [LARGE SCALE GENOMIC DNA]</scope>
    <source>
        <strain evidence="3">CGMCC 1.12664</strain>
    </source>
</reference>